<proteinExistence type="predicted"/>
<organism evidence="1 2">
    <name type="scientific">Pseudomonas aeruginosa</name>
    <dbReference type="NCBI Taxonomy" id="287"/>
    <lineage>
        <taxon>Bacteria</taxon>
        <taxon>Pseudomonadati</taxon>
        <taxon>Pseudomonadota</taxon>
        <taxon>Gammaproteobacteria</taxon>
        <taxon>Pseudomonadales</taxon>
        <taxon>Pseudomonadaceae</taxon>
        <taxon>Pseudomonas</taxon>
    </lineage>
</organism>
<comment type="caution">
    <text evidence="1">The sequence shown here is derived from an EMBL/GenBank/DDBJ whole genome shotgun (WGS) entry which is preliminary data.</text>
</comment>
<dbReference type="EMBL" id="RBSQ01001106">
    <property type="protein sequence ID" value="RMS47797.1"/>
    <property type="molecule type" value="Genomic_DNA"/>
</dbReference>
<gene>
    <name evidence="1" type="ORF">ALP65_00230</name>
</gene>
<evidence type="ECO:0000313" key="1">
    <source>
        <dbReference type="EMBL" id="RMS47797.1"/>
    </source>
</evidence>
<protein>
    <submittedName>
        <fullName evidence="1">Uncharacterized protein</fullName>
    </submittedName>
</protein>
<accession>A0A3M5DF84</accession>
<dbReference type="Proteomes" id="UP000270834">
    <property type="component" value="Unassembled WGS sequence"/>
</dbReference>
<evidence type="ECO:0000313" key="2">
    <source>
        <dbReference type="Proteomes" id="UP000270834"/>
    </source>
</evidence>
<reference evidence="1 2" key="1">
    <citation type="submission" date="2018-08" db="EMBL/GenBank/DDBJ databases">
        <title>Recombination of ecologically and evolutionarily significant loci maintains genetic cohesion in the Pseudomonas syringae species complex.</title>
        <authorList>
            <person name="Dillon M."/>
            <person name="Thakur S."/>
            <person name="Almeida R.N.D."/>
            <person name="Weir B.S."/>
            <person name="Guttman D.S."/>
        </authorList>
    </citation>
    <scope>NUCLEOTIDE SEQUENCE [LARGE SCALE GENOMIC DNA]</scope>
    <source>
        <strain evidence="1 2">ICMP 7846</strain>
    </source>
</reference>
<name>A0A3M5DF84_PSEAI</name>
<dbReference type="AlphaFoldDB" id="A0A3M5DF84"/>
<sequence>ADRHGRVPVASLENAQRLLVQLGSAYWEETIGAVDLAGAPHRDRELQRFEGFAAPASVVRISTRSS</sequence>
<feature type="non-terminal residue" evidence="1">
    <location>
        <position position="1"/>
    </location>
</feature>